<name>A0A4R5VZ10_9BACI</name>
<gene>
    <name evidence="1" type="ORF">E2K98_04250</name>
</gene>
<proteinExistence type="predicted"/>
<accession>A0A4R5VZ10</accession>
<comment type="caution">
    <text evidence="1">The sequence shown here is derived from an EMBL/GenBank/DDBJ whole genome shotgun (WGS) entry which is preliminary data.</text>
</comment>
<organism evidence="1 2">
    <name type="scientific">Bacillus salipaludis</name>
    <dbReference type="NCBI Taxonomy" id="2547811"/>
    <lineage>
        <taxon>Bacteria</taxon>
        <taxon>Bacillati</taxon>
        <taxon>Bacillota</taxon>
        <taxon>Bacilli</taxon>
        <taxon>Bacillales</taxon>
        <taxon>Bacillaceae</taxon>
        <taxon>Bacillus</taxon>
    </lineage>
</organism>
<reference evidence="1 2" key="1">
    <citation type="submission" date="2019-03" db="EMBL/GenBank/DDBJ databases">
        <title>Bacillus niacini sp. nov. a Nicotinate-Metabolizing Mesophile Isolated from Soil.</title>
        <authorList>
            <person name="Zhang G."/>
        </authorList>
    </citation>
    <scope>NUCLEOTIDE SEQUENCE [LARGE SCALE GENOMIC DNA]</scope>
    <source>
        <strain evidence="1 2">WN066</strain>
    </source>
</reference>
<dbReference type="EMBL" id="SMYO01000002">
    <property type="protein sequence ID" value="TDK64296.1"/>
    <property type="molecule type" value="Genomic_DNA"/>
</dbReference>
<dbReference type="Pfam" id="PF10676">
    <property type="entry name" value="gerPA"/>
    <property type="match status" value="1"/>
</dbReference>
<protein>
    <recommendedName>
        <fullName evidence="3">Spore germination protein</fullName>
    </recommendedName>
</protein>
<dbReference type="Proteomes" id="UP000295132">
    <property type="component" value="Unassembled WGS sequence"/>
</dbReference>
<evidence type="ECO:0000313" key="2">
    <source>
        <dbReference type="Proteomes" id="UP000295132"/>
    </source>
</evidence>
<evidence type="ECO:0000313" key="1">
    <source>
        <dbReference type="EMBL" id="TDK64296.1"/>
    </source>
</evidence>
<dbReference type="AlphaFoldDB" id="A0A4R5VZ10"/>
<dbReference type="InterPro" id="IPR019618">
    <property type="entry name" value="Spore_germination_GerPA"/>
</dbReference>
<evidence type="ECO:0008006" key="3">
    <source>
        <dbReference type="Google" id="ProtNLM"/>
    </source>
</evidence>
<sequence length="57" mass="5776">MHLFVKKDGIHIGTISGGVVNFGGAVINSPITISKSVRGAGGDNTGTIVITNVGRKI</sequence>